<name>A0A9P6C069_9AGAR</name>
<keyword evidence="2" id="KW-1133">Transmembrane helix</keyword>
<feature type="region of interest" description="Disordered" evidence="1">
    <location>
        <begin position="72"/>
        <end position="115"/>
    </location>
</feature>
<keyword evidence="2" id="KW-0812">Transmembrane</keyword>
<evidence type="ECO:0000313" key="3">
    <source>
        <dbReference type="EMBL" id="KAF9444295.1"/>
    </source>
</evidence>
<proteinExistence type="predicted"/>
<evidence type="ECO:0000256" key="1">
    <source>
        <dbReference type="SAM" id="MobiDB-lite"/>
    </source>
</evidence>
<dbReference type="AlphaFoldDB" id="A0A9P6C069"/>
<comment type="caution">
    <text evidence="3">The sequence shown here is derived from an EMBL/GenBank/DDBJ whole genome shotgun (WGS) entry which is preliminary data.</text>
</comment>
<feature type="transmembrane region" description="Helical" evidence="2">
    <location>
        <begin position="131"/>
        <end position="151"/>
    </location>
</feature>
<keyword evidence="2" id="KW-0472">Membrane</keyword>
<organism evidence="3 4">
    <name type="scientific">Macrolepiota fuliginosa MF-IS2</name>
    <dbReference type="NCBI Taxonomy" id="1400762"/>
    <lineage>
        <taxon>Eukaryota</taxon>
        <taxon>Fungi</taxon>
        <taxon>Dikarya</taxon>
        <taxon>Basidiomycota</taxon>
        <taxon>Agaricomycotina</taxon>
        <taxon>Agaricomycetes</taxon>
        <taxon>Agaricomycetidae</taxon>
        <taxon>Agaricales</taxon>
        <taxon>Agaricineae</taxon>
        <taxon>Agaricaceae</taxon>
        <taxon>Macrolepiota</taxon>
    </lineage>
</organism>
<dbReference type="Proteomes" id="UP000807342">
    <property type="component" value="Unassembled WGS sequence"/>
</dbReference>
<sequence>MTIKPHDISSSIVHLQGIIGIQSERLDRIAAEIFDASRVDSVDHIFTQHVEGAEAGASNKFGPADRWVNVGGFDGRPTNLDQPTDGSTSDERGPPAHNFLSNYDSESTHGGTQQPSSLNHANLLTTSQVTFIHLVVIQILSFGGLFLVSLLGNAPRITSVTTHDIPNRITGCETFPYARAPHIVIENTIGESDMAELGEGDRA</sequence>
<reference evidence="3" key="1">
    <citation type="submission" date="2020-11" db="EMBL/GenBank/DDBJ databases">
        <authorList>
            <consortium name="DOE Joint Genome Institute"/>
            <person name="Ahrendt S."/>
            <person name="Riley R."/>
            <person name="Andreopoulos W."/>
            <person name="Labutti K."/>
            <person name="Pangilinan J."/>
            <person name="Ruiz-Duenas F.J."/>
            <person name="Barrasa J.M."/>
            <person name="Sanchez-Garcia M."/>
            <person name="Camarero S."/>
            <person name="Miyauchi S."/>
            <person name="Serrano A."/>
            <person name="Linde D."/>
            <person name="Babiker R."/>
            <person name="Drula E."/>
            <person name="Ayuso-Fernandez I."/>
            <person name="Pacheco R."/>
            <person name="Padilla G."/>
            <person name="Ferreira P."/>
            <person name="Barriuso J."/>
            <person name="Kellner H."/>
            <person name="Castanera R."/>
            <person name="Alfaro M."/>
            <person name="Ramirez L."/>
            <person name="Pisabarro A.G."/>
            <person name="Kuo A."/>
            <person name="Tritt A."/>
            <person name="Lipzen A."/>
            <person name="He G."/>
            <person name="Yan M."/>
            <person name="Ng V."/>
            <person name="Cullen D."/>
            <person name="Martin F."/>
            <person name="Rosso M.-N."/>
            <person name="Henrissat B."/>
            <person name="Hibbett D."/>
            <person name="Martinez A.T."/>
            <person name="Grigoriev I.V."/>
        </authorList>
    </citation>
    <scope>NUCLEOTIDE SEQUENCE</scope>
    <source>
        <strain evidence="3">MF-IS2</strain>
    </source>
</reference>
<gene>
    <name evidence="3" type="ORF">P691DRAFT_786880</name>
</gene>
<evidence type="ECO:0000313" key="4">
    <source>
        <dbReference type="Proteomes" id="UP000807342"/>
    </source>
</evidence>
<feature type="compositionally biased region" description="Polar residues" evidence="1">
    <location>
        <begin position="99"/>
        <end position="115"/>
    </location>
</feature>
<accession>A0A9P6C069</accession>
<evidence type="ECO:0000256" key="2">
    <source>
        <dbReference type="SAM" id="Phobius"/>
    </source>
</evidence>
<protein>
    <submittedName>
        <fullName evidence="3">Uncharacterized protein</fullName>
    </submittedName>
</protein>
<dbReference type="EMBL" id="MU151387">
    <property type="protein sequence ID" value="KAF9444295.1"/>
    <property type="molecule type" value="Genomic_DNA"/>
</dbReference>
<keyword evidence="4" id="KW-1185">Reference proteome</keyword>